<accession>A0A5S9N337</accession>
<evidence type="ECO:0000256" key="4">
    <source>
        <dbReference type="ARBA" id="ARBA00022825"/>
    </source>
</evidence>
<dbReference type="EMBL" id="CACSIO010000001">
    <property type="protein sequence ID" value="CAA0082310.1"/>
    <property type="molecule type" value="Genomic_DNA"/>
</dbReference>
<dbReference type="PANTHER" id="PTHR43806">
    <property type="entry name" value="PEPTIDASE S8"/>
    <property type="match status" value="1"/>
</dbReference>
<dbReference type="AlphaFoldDB" id="A0A5S9N337"/>
<evidence type="ECO:0000313" key="8">
    <source>
        <dbReference type="EMBL" id="CAA0082310.1"/>
    </source>
</evidence>
<evidence type="ECO:0000256" key="5">
    <source>
        <dbReference type="SAM" id="MobiDB-lite"/>
    </source>
</evidence>
<name>A0A5S9N337_9GAMM</name>
<proteinExistence type="inferred from homology"/>
<dbReference type="EC" id="3.4.21.-" evidence="8"/>
<feature type="domain" description="Peptidase S8/S53" evidence="7">
    <location>
        <begin position="177"/>
        <end position="577"/>
    </location>
</feature>
<evidence type="ECO:0000313" key="9">
    <source>
        <dbReference type="Proteomes" id="UP000441399"/>
    </source>
</evidence>
<dbReference type="GO" id="GO:0004252">
    <property type="term" value="F:serine-type endopeptidase activity"/>
    <property type="evidence" value="ECO:0007669"/>
    <property type="project" value="InterPro"/>
</dbReference>
<keyword evidence="2 8" id="KW-0645">Protease</keyword>
<dbReference type="InterPro" id="IPR000209">
    <property type="entry name" value="Peptidase_S8/S53_dom"/>
</dbReference>
<feature type="region of interest" description="Disordered" evidence="5">
    <location>
        <begin position="219"/>
        <end position="241"/>
    </location>
</feature>
<keyword evidence="6" id="KW-0732">Signal</keyword>
<evidence type="ECO:0000256" key="2">
    <source>
        <dbReference type="ARBA" id="ARBA00022670"/>
    </source>
</evidence>
<dbReference type="SUPFAM" id="SSF52743">
    <property type="entry name" value="Subtilisin-like"/>
    <property type="match status" value="1"/>
</dbReference>
<reference evidence="8 9" key="1">
    <citation type="submission" date="2019-11" db="EMBL/GenBank/DDBJ databases">
        <authorList>
            <person name="Holert J."/>
        </authorList>
    </citation>
    <scope>NUCLEOTIDE SEQUENCE [LARGE SCALE GENOMIC DNA]</scope>
    <source>
        <strain evidence="8">SB11_3</strain>
    </source>
</reference>
<organism evidence="8 9">
    <name type="scientific">BD1-7 clade bacterium</name>
    <dbReference type="NCBI Taxonomy" id="2029982"/>
    <lineage>
        <taxon>Bacteria</taxon>
        <taxon>Pseudomonadati</taxon>
        <taxon>Pseudomonadota</taxon>
        <taxon>Gammaproteobacteria</taxon>
        <taxon>Cellvibrionales</taxon>
        <taxon>Spongiibacteraceae</taxon>
        <taxon>BD1-7 clade</taxon>
    </lineage>
</organism>
<evidence type="ECO:0000256" key="6">
    <source>
        <dbReference type="SAM" id="SignalP"/>
    </source>
</evidence>
<dbReference type="InterPro" id="IPR036852">
    <property type="entry name" value="Peptidase_S8/S53_dom_sf"/>
</dbReference>
<dbReference type="Gene3D" id="3.40.50.200">
    <property type="entry name" value="Peptidase S8/S53 domain"/>
    <property type="match status" value="1"/>
</dbReference>
<evidence type="ECO:0000256" key="3">
    <source>
        <dbReference type="ARBA" id="ARBA00022801"/>
    </source>
</evidence>
<protein>
    <submittedName>
        <fullName evidence="8">Serine protease AprX</fullName>
        <ecNumber evidence="8">3.4.21.-</ecNumber>
    </submittedName>
</protein>
<dbReference type="PRINTS" id="PR00723">
    <property type="entry name" value="SUBTILISIN"/>
</dbReference>
<dbReference type="OrthoDB" id="1114329at2"/>
<evidence type="ECO:0000256" key="1">
    <source>
        <dbReference type="ARBA" id="ARBA00011073"/>
    </source>
</evidence>
<dbReference type="InterPro" id="IPR015500">
    <property type="entry name" value="Peptidase_S8_subtilisin-rel"/>
</dbReference>
<keyword evidence="9" id="KW-1185">Reference proteome</keyword>
<evidence type="ECO:0000259" key="7">
    <source>
        <dbReference type="Pfam" id="PF00082"/>
    </source>
</evidence>
<feature type="chain" id="PRO_5024832905" evidence="6">
    <location>
        <begin position="29"/>
        <end position="772"/>
    </location>
</feature>
<keyword evidence="3 8" id="KW-0378">Hydrolase</keyword>
<gene>
    <name evidence="8" type="primary">aprX</name>
    <name evidence="8" type="ORF">OPDIPICF_00400</name>
</gene>
<dbReference type="Pfam" id="PF00082">
    <property type="entry name" value="Peptidase_S8"/>
    <property type="match status" value="1"/>
</dbReference>
<dbReference type="Proteomes" id="UP000441399">
    <property type="component" value="Unassembled WGS sequence"/>
</dbReference>
<dbReference type="InterPro" id="IPR050131">
    <property type="entry name" value="Peptidase_S8_subtilisin-like"/>
</dbReference>
<dbReference type="PANTHER" id="PTHR43806:SF11">
    <property type="entry name" value="CEREVISIN-RELATED"/>
    <property type="match status" value="1"/>
</dbReference>
<sequence length="772" mass="84429">MKNNSITRSLIVFFGSFGVSSLSLHASAQVPESVERLLSAPSFARAVGGQSQTAQPKQPLVYVSLKGEELARLKALSAQRPELEISAHQRNGVTTFILSPNAITALAVLQQQDAVTWLETTFPGVLNIGLISAGGEEPMTETDSLVPMHDEDIPLSFPEAQWMGLSAFWQGLNIQGRAMNVGVLDSGFKFIVPDEFDPFPRKNYVSKYRIHGAFTAANNGEDKPLSHRSSSAELNNPYYGDRNNGSEKKQYHIVGLRSGHGTQTSCAATGGYVNDEANGISAVPRGASYAASLVFDFAGDETVQIDPATGEYVDKTVALKTTMDSLAWISRQGIDMLNYSFGHGEQYAQAWVGGAYQPEQMVSPYSTIAREFDRAAYLNDFLFFKSAGNRSVTGDPYAFTLTEPADTYNGIVVGNMNPYYVEGADDDLTMRKPRSAHHLRVASARGPTLDGRRKPDIVAPGSYVVSCTVPYIDSEREDYRAVAEARPVTGTSIAAPLAEGVAGLVKEAVLTQDASSWNLSDQAPRFSMAVKAILINSADNRTPTKYEAGRQEGALGKESTIWPDPTNAQWNNGYGFGYISAAQAAKEYDHVIQDAVGIGEVKYYQVVQKKADPADIKVTLTWEKRYPSNHEHKLYDYGYPLTPLQITLTQGNAKRGQIWQMEDTSLIAKTMTQHKIGRTVYDYSSNPWDTRQQTYTPYNNVLQVKGADNKHIKSSCIEVSVVPDQVKRIAGTKTEPYALASNVVLTPVESCSVEAAYRPYQAVDSQAGLTNR</sequence>
<comment type="similarity">
    <text evidence="1">Belongs to the peptidase S8 family.</text>
</comment>
<dbReference type="GO" id="GO:0006508">
    <property type="term" value="P:proteolysis"/>
    <property type="evidence" value="ECO:0007669"/>
    <property type="project" value="UniProtKB-KW"/>
</dbReference>
<feature type="signal peptide" evidence="6">
    <location>
        <begin position="1"/>
        <end position="28"/>
    </location>
</feature>
<keyword evidence="4" id="KW-0720">Serine protease</keyword>